<gene>
    <name evidence="15" type="ORF">OQ279_00215</name>
</gene>
<dbReference type="PANTHER" id="PTHR30069">
    <property type="entry name" value="TONB-DEPENDENT OUTER MEMBRANE RECEPTOR"/>
    <property type="match status" value="1"/>
</dbReference>
<evidence type="ECO:0000256" key="7">
    <source>
        <dbReference type="ARBA" id="ARBA00023136"/>
    </source>
</evidence>
<keyword evidence="16" id="KW-1185">Reference proteome</keyword>
<comment type="caution">
    <text evidence="15">The sequence shown here is derived from an EMBL/GenBank/DDBJ whole genome shotgun (WGS) entry which is preliminary data.</text>
</comment>
<keyword evidence="5 12" id="KW-0732">Signal</keyword>
<comment type="subcellular location">
    <subcellularLocation>
        <location evidence="1 10">Cell outer membrane</location>
        <topology evidence="1 10">Multi-pass membrane protein</topology>
    </subcellularLocation>
</comment>
<dbReference type="GO" id="GO:0044718">
    <property type="term" value="P:siderophore transmembrane transport"/>
    <property type="evidence" value="ECO:0007669"/>
    <property type="project" value="TreeGrafter"/>
</dbReference>
<reference evidence="15" key="1">
    <citation type="submission" date="2022-11" db="EMBL/GenBank/DDBJ databases">
        <title>Salinimicrobium profundisediminis sp. nov., isolated from deep-sea sediment of the Mariana Trench.</title>
        <authorList>
            <person name="Fu H."/>
        </authorList>
    </citation>
    <scope>NUCLEOTIDE SEQUENCE</scope>
    <source>
        <strain evidence="15">MT39</strain>
    </source>
</reference>
<dbReference type="GO" id="GO:0009279">
    <property type="term" value="C:cell outer membrane"/>
    <property type="evidence" value="ECO:0007669"/>
    <property type="project" value="UniProtKB-SubCell"/>
</dbReference>
<dbReference type="RefSeq" id="WP_266067738.1">
    <property type="nucleotide sequence ID" value="NZ_JAPJDA010000001.1"/>
</dbReference>
<proteinExistence type="inferred from homology"/>
<evidence type="ECO:0000313" key="15">
    <source>
        <dbReference type="EMBL" id="MCX2836558.1"/>
    </source>
</evidence>
<name>A0A9X3HZM6_9FLAO</name>
<evidence type="ECO:0000259" key="14">
    <source>
        <dbReference type="Pfam" id="PF07715"/>
    </source>
</evidence>
<dbReference type="Pfam" id="PF07715">
    <property type="entry name" value="Plug"/>
    <property type="match status" value="1"/>
</dbReference>
<keyword evidence="3 10" id="KW-1134">Transmembrane beta strand</keyword>
<dbReference type="InterPro" id="IPR037066">
    <property type="entry name" value="Plug_dom_sf"/>
</dbReference>
<dbReference type="InterPro" id="IPR036942">
    <property type="entry name" value="Beta-barrel_TonB_sf"/>
</dbReference>
<evidence type="ECO:0000256" key="4">
    <source>
        <dbReference type="ARBA" id="ARBA00022692"/>
    </source>
</evidence>
<dbReference type="GO" id="GO:0015344">
    <property type="term" value="F:siderophore uptake transmembrane transporter activity"/>
    <property type="evidence" value="ECO:0007669"/>
    <property type="project" value="TreeGrafter"/>
</dbReference>
<keyword evidence="7 10" id="KW-0472">Membrane</keyword>
<protein>
    <submittedName>
        <fullName evidence="15">TonB-dependent receptor</fullName>
    </submittedName>
</protein>
<evidence type="ECO:0000256" key="2">
    <source>
        <dbReference type="ARBA" id="ARBA00022448"/>
    </source>
</evidence>
<dbReference type="Proteomes" id="UP001148482">
    <property type="component" value="Unassembled WGS sequence"/>
</dbReference>
<organism evidence="15 16">
    <name type="scientific">Salinimicrobium profundisediminis</name>
    <dbReference type="NCBI Taxonomy" id="2994553"/>
    <lineage>
        <taxon>Bacteria</taxon>
        <taxon>Pseudomonadati</taxon>
        <taxon>Bacteroidota</taxon>
        <taxon>Flavobacteriia</taxon>
        <taxon>Flavobacteriales</taxon>
        <taxon>Flavobacteriaceae</taxon>
        <taxon>Salinimicrobium</taxon>
    </lineage>
</organism>
<feature type="chain" id="PRO_5040913101" evidence="12">
    <location>
        <begin position="23"/>
        <end position="612"/>
    </location>
</feature>
<dbReference type="Gene3D" id="2.40.170.20">
    <property type="entry name" value="TonB-dependent receptor, beta-barrel domain"/>
    <property type="match status" value="1"/>
</dbReference>
<dbReference type="EMBL" id="JAPJDA010000001">
    <property type="protein sequence ID" value="MCX2836558.1"/>
    <property type="molecule type" value="Genomic_DNA"/>
</dbReference>
<dbReference type="AlphaFoldDB" id="A0A9X3HZM6"/>
<sequence>MMKKSTFYLLFLALLNWTASFAQLDSINYLEEVFVSDVKLREFSTGQTLIKIDDSVSKLSRSALGEVLEFNSPIYFKENGLGMVSSPSFRGTTASQTAVLWNGININSQFNGQVNFNIISTVGIDEITVRGGGGSVVYGTGAIGGTVHLNNRLHFNQGFKNELFLQYGSYNTVDARYKTEASGELWSLSIAGARNSSDNDYEYPDNGENLNGQFFNNTLDVGLAYKIAPKNYLRAFSSFSHAGRHFSLIRPSETPTKYRDINSRNLLEWETGISHFKSTTKLAFLDESFRYYENLSSDKYSFGQAETFIARNDLEYTGFKDVKLASVLSNTHTSGEGSGIDDNSRNIFSAALLLKHHATQRFSYEAGLRKELTNNYESPVLFSAGAKYEFSSFYALKLNASKNFKIPTYNDLYWNPGGNPDLKPETSLQGEIGNSFRWQNFDLDLTAYYIDIKDMIRWLPASGGIWRPQNEDEVRSYGLEGLLGWEKHIGNGFLRLKGIYSYTVSENQKTSKQLIYVPYHKVTGSAGYAYGRWNFDYQLLFNGEVFTRSDNDPNYNLDAYTISNISTSYAFGQEKSYRLGARVRNIFDEAYQNVEDRWMPGVNFNIYLNLNF</sequence>
<feature type="domain" description="TonB-dependent receptor plug" evidence="14">
    <location>
        <begin position="60"/>
        <end position="146"/>
    </location>
</feature>
<dbReference type="PANTHER" id="PTHR30069:SF29">
    <property type="entry name" value="HEMOGLOBIN AND HEMOGLOBIN-HAPTOGLOBIN-BINDING PROTEIN 1-RELATED"/>
    <property type="match status" value="1"/>
</dbReference>
<dbReference type="InterPro" id="IPR012910">
    <property type="entry name" value="Plug_dom"/>
</dbReference>
<evidence type="ECO:0000256" key="3">
    <source>
        <dbReference type="ARBA" id="ARBA00022452"/>
    </source>
</evidence>
<keyword evidence="9 10" id="KW-0998">Cell outer membrane</keyword>
<feature type="domain" description="TonB-dependent receptor-like beta-barrel" evidence="13">
    <location>
        <begin position="167"/>
        <end position="586"/>
    </location>
</feature>
<dbReference type="SUPFAM" id="SSF56935">
    <property type="entry name" value="Porins"/>
    <property type="match status" value="1"/>
</dbReference>
<dbReference type="Gene3D" id="2.170.130.10">
    <property type="entry name" value="TonB-dependent receptor, plug domain"/>
    <property type="match status" value="1"/>
</dbReference>
<evidence type="ECO:0000256" key="5">
    <source>
        <dbReference type="ARBA" id="ARBA00022729"/>
    </source>
</evidence>
<evidence type="ECO:0000256" key="1">
    <source>
        <dbReference type="ARBA" id="ARBA00004571"/>
    </source>
</evidence>
<evidence type="ECO:0000256" key="8">
    <source>
        <dbReference type="ARBA" id="ARBA00023170"/>
    </source>
</evidence>
<evidence type="ECO:0000256" key="11">
    <source>
        <dbReference type="RuleBase" id="RU003357"/>
    </source>
</evidence>
<accession>A0A9X3HZM6</accession>
<evidence type="ECO:0000256" key="6">
    <source>
        <dbReference type="ARBA" id="ARBA00023077"/>
    </source>
</evidence>
<evidence type="ECO:0000256" key="12">
    <source>
        <dbReference type="SAM" id="SignalP"/>
    </source>
</evidence>
<evidence type="ECO:0000256" key="10">
    <source>
        <dbReference type="PROSITE-ProRule" id="PRU01360"/>
    </source>
</evidence>
<keyword evidence="6 11" id="KW-0798">TonB box</keyword>
<comment type="similarity">
    <text evidence="10 11">Belongs to the TonB-dependent receptor family.</text>
</comment>
<dbReference type="PROSITE" id="PS52016">
    <property type="entry name" value="TONB_DEPENDENT_REC_3"/>
    <property type="match status" value="1"/>
</dbReference>
<feature type="signal peptide" evidence="12">
    <location>
        <begin position="1"/>
        <end position="22"/>
    </location>
</feature>
<keyword evidence="4 10" id="KW-0812">Transmembrane</keyword>
<keyword evidence="2 10" id="KW-0813">Transport</keyword>
<dbReference type="InterPro" id="IPR039426">
    <property type="entry name" value="TonB-dep_rcpt-like"/>
</dbReference>
<evidence type="ECO:0000313" key="16">
    <source>
        <dbReference type="Proteomes" id="UP001148482"/>
    </source>
</evidence>
<keyword evidence="8 15" id="KW-0675">Receptor</keyword>
<evidence type="ECO:0000256" key="9">
    <source>
        <dbReference type="ARBA" id="ARBA00023237"/>
    </source>
</evidence>
<dbReference type="Pfam" id="PF00593">
    <property type="entry name" value="TonB_dep_Rec_b-barrel"/>
    <property type="match status" value="1"/>
</dbReference>
<dbReference type="InterPro" id="IPR000531">
    <property type="entry name" value="Beta-barrel_TonB"/>
</dbReference>
<evidence type="ECO:0000259" key="13">
    <source>
        <dbReference type="Pfam" id="PF00593"/>
    </source>
</evidence>